<feature type="compositionally biased region" description="Polar residues" evidence="1">
    <location>
        <begin position="124"/>
        <end position="136"/>
    </location>
</feature>
<evidence type="ECO:0000256" key="1">
    <source>
        <dbReference type="SAM" id="MobiDB-lite"/>
    </source>
</evidence>
<proteinExistence type="predicted"/>
<protein>
    <submittedName>
        <fullName evidence="2">Uncharacterized protein</fullName>
    </submittedName>
</protein>
<evidence type="ECO:0000313" key="2">
    <source>
        <dbReference type="EMBL" id="KAG2620015.1"/>
    </source>
</evidence>
<dbReference type="EMBL" id="CM029042">
    <property type="protein sequence ID" value="KAG2620015.1"/>
    <property type="molecule type" value="Genomic_DNA"/>
</dbReference>
<dbReference type="AlphaFoldDB" id="A0A8T0UDJ3"/>
<comment type="caution">
    <text evidence="2">The sequence shown here is derived from an EMBL/GenBank/DDBJ whole genome shotgun (WGS) entry which is preliminary data.</text>
</comment>
<reference evidence="2" key="1">
    <citation type="submission" date="2020-05" db="EMBL/GenBank/DDBJ databases">
        <title>WGS assembly of Panicum virgatum.</title>
        <authorList>
            <person name="Lovell J.T."/>
            <person name="Jenkins J."/>
            <person name="Shu S."/>
            <person name="Juenger T.E."/>
            <person name="Schmutz J."/>
        </authorList>
    </citation>
    <scope>NUCLEOTIDE SEQUENCE</scope>
    <source>
        <strain evidence="2">AP13</strain>
    </source>
</reference>
<sequence>PIDYTRHAERMVHEYAEERTIRLVLSKEQETAHQVSITPLKRPRQQPEDEEHPFMDDPFDAFKDWLANLQADKATCMTSMLDDFRDETITMYKEWLRLKGHIPRIMTYVEKRDTDGITSEVDESNGSNATPTSNWPSHARKKKEKRNVKDRTQKLPIEFSSRLEGPVGPNYRTFVDEVALFTRKKAPLLGVNSWKDIKENVKNVIAEEIL</sequence>
<feature type="non-terminal residue" evidence="2">
    <location>
        <position position="210"/>
    </location>
</feature>
<gene>
    <name evidence="2" type="ORF">PVAP13_3NG161700</name>
</gene>
<evidence type="ECO:0000313" key="3">
    <source>
        <dbReference type="Proteomes" id="UP000823388"/>
    </source>
</evidence>
<name>A0A8T0UDJ3_PANVG</name>
<organism evidence="2 3">
    <name type="scientific">Panicum virgatum</name>
    <name type="common">Blackwell switchgrass</name>
    <dbReference type="NCBI Taxonomy" id="38727"/>
    <lineage>
        <taxon>Eukaryota</taxon>
        <taxon>Viridiplantae</taxon>
        <taxon>Streptophyta</taxon>
        <taxon>Embryophyta</taxon>
        <taxon>Tracheophyta</taxon>
        <taxon>Spermatophyta</taxon>
        <taxon>Magnoliopsida</taxon>
        <taxon>Liliopsida</taxon>
        <taxon>Poales</taxon>
        <taxon>Poaceae</taxon>
        <taxon>PACMAD clade</taxon>
        <taxon>Panicoideae</taxon>
        <taxon>Panicodae</taxon>
        <taxon>Paniceae</taxon>
        <taxon>Panicinae</taxon>
        <taxon>Panicum</taxon>
        <taxon>Panicum sect. Hiantes</taxon>
    </lineage>
</organism>
<feature type="region of interest" description="Disordered" evidence="1">
    <location>
        <begin position="117"/>
        <end position="151"/>
    </location>
</feature>
<accession>A0A8T0UDJ3</accession>
<dbReference type="Proteomes" id="UP000823388">
    <property type="component" value="Chromosome 3N"/>
</dbReference>
<keyword evidence="3" id="KW-1185">Reference proteome</keyword>
<feature type="non-terminal residue" evidence="2">
    <location>
        <position position="1"/>
    </location>
</feature>